<dbReference type="Gene3D" id="1.10.3720.10">
    <property type="entry name" value="MetI-like"/>
    <property type="match status" value="1"/>
</dbReference>
<feature type="transmembrane region" description="Helical" evidence="7">
    <location>
        <begin position="69"/>
        <end position="91"/>
    </location>
</feature>
<dbReference type="InterPro" id="IPR051393">
    <property type="entry name" value="ABC_transporter_permease"/>
</dbReference>
<dbReference type="OrthoDB" id="9788108at2"/>
<protein>
    <submittedName>
        <fullName evidence="9">Spermidine/putrescine ABC transporter permease</fullName>
    </submittedName>
</protein>
<comment type="subcellular location">
    <subcellularLocation>
        <location evidence="1 7">Cell membrane</location>
        <topology evidence="1 7">Multi-pass membrane protein</topology>
    </subcellularLocation>
</comment>
<proteinExistence type="inferred from homology"/>
<dbReference type="EMBL" id="PDOE01000005">
    <property type="protein sequence ID" value="RKL66940.1"/>
    <property type="molecule type" value="Genomic_DNA"/>
</dbReference>
<keyword evidence="3" id="KW-1003">Cell membrane</keyword>
<evidence type="ECO:0000256" key="2">
    <source>
        <dbReference type="ARBA" id="ARBA00022448"/>
    </source>
</evidence>
<dbReference type="PANTHER" id="PTHR30193:SF1">
    <property type="entry name" value="ABC TRANSPORTER PERMEASE PROTEIN YESP-RELATED"/>
    <property type="match status" value="1"/>
</dbReference>
<reference evidence="9 10" key="1">
    <citation type="submission" date="2017-10" db="EMBL/GenBank/DDBJ databases">
        <title>Bacillus sp. nov., a halophilic bacterium isolated from a Keqin Lake.</title>
        <authorList>
            <person name="Wang H."/>
        </authorList>
    </citation>
    <scope>NUCLEOTIDE SEQUENCE [LARGE SCALE GENOMIC DNA]</scope>
    <source>
        <strain evidence="9 10">KCTC 13187</strain>
    </source>
</reference>
<feature type="transmembrane region" description="Helical" evidence="7">
    <location>
        <begin position="159"/>
        <end position="180"/>
    </location>
</feature>
<evidence type="ECO:0000256" key="3">
    <source>
        <dbReference type="ARBA" id="ARBA00022475"/>
    </source>
</evidence>
<dbReference type="RefSeq" id="WP_110934641.1">
    <property type="nucleotide sequence ID" value="NZ_KZ614146.1"/>
</dbReference>
<dbReference type="InterPro" id="IPR035906">
    <property type="entry name" value="MetI-like_sf"/>
</dbReference>
<keyword evidence="6 7" id="KW-0472">Membrane</keyword>
<dbReference type="GO" id="GO:0005886">
    <property type="term" value="C:plasma membrane"/>
    <property type="evidence" value="ECO:0007669"/>
    <property type="project" value="UniProtKB-SubCell"/>
</dbReference>
<dbReference type="InterPro" id="IPR000515">
    <property type="entry name" value="MetI-like"/>
</dbReference>
<dbReference type="PANTHER" id="PTHR30193">
    <property type="entry name" value="ABC TRANSPORTER PERMEASE PROTEIN"/>
    <property type="match status" value="1"/>
</dbReference>
<dbReference type="Proteomes" id="UP000281498">
    <property type="component" value="Unassembled WGS sequence"/>
</dbReference>
<keyword evidence="4 7" id="KW-0812">Transmembrane</keyword>
<evidence type="ECO:0000256" key="6">
    <source>
        <dbReference type="ARBA" id="ARBA00023136"/>
    </source>
</evidence>
<dbReference type="PROSITE" id="PS50928">
    <property type="entry name" value="ABC_TM1"/>
    <property type="match status" value="1"/>
</dbReference>
<sequence>MGSEKRKFWLYISPFIFGFTVFIGGPMIASMYLSFTRYDVLTPAEWIGFDNYIRLFSNERFWDVLSNTFFYVFVGVPLHVILGLAISVLLLRAIPGISFFRTAFYLPSIFGGVAILLLWNYMLAPGFGGQNVGLINGLLSMIGIEGPGWSSDSNWAKPAVILVKLWGVGGSILILLPALAGVSKDLLEAADIDGASSFRKFFSVTFPTISPAVFFITTMEIINTFKMFIEPMIIPGLDKSWTDTLMVHLYNNAFEYFRMGYASALAWVMFFVIMVFTLINLYFAKKWVYYESK</sequence>
<dbReference type="CDD" id="cd06261">
    <property type="entry name" value="TM_PBP2"/>
    <property type="match status" value="1"/>
</dbReference>
<comment type="caution">
    <text evidence="9">The sequence shown here is derived from an EMBL/GenBank/DDBJ whole genome shotgun (WGS) entry which is preliminary data.</text>
</comment>
<feature type="transmembrane region" description="Helical" evidence="7">
    <location>
        <begin position="201"/>
        <end position="222"/>
    </location>
</feature>
<evidence type="ECO:0000259" key="8">
    <source>
        <dbReference type="PROSITE" id="PS50928"/>
    </source>
</evidence>
<comment type="similarity">
    <text evidence="7">Belongs to the binding-protein-dependent transport system permease family.</text>
</comment>
<evidence type="ECO:0000256" key="1">
    <source>
        <dbReference type="ARBA" id="ARBA00004651"/>
    </source>
</evidence>
<evidence type="ECO:0000256" key="7">
    <source>
        <dbReference type="RuleBase" id="RU363032"/>
    </source>
</evidence>
<accession>A0A3A9K7Y8</accession>
<dbReference type="GO" id="GO:0055085">
    <property type="term" value="P:transmembrane transport"/>
    <property type="evidence" value="ECO:0007669"/>
    <property type="project" value="InterPro"/>
</dbReference>
<evidence type="ECO:0000313" key="9">
    <source>
        <dbReference type="EMBL" id="RKL66940.1"/>
    </source>
</evidence>
<evidence type="ECO:0000256" key="5">
    <source>
        <dbReference type="ARBA" id="ARBA00022989"/>
    </source>
</evidence>
<dbReference type="SUPFAM" id="SSF161098">
    <property type="entry name" value="MetI-like"/>
    <property type="match status" value="1"/>
</dbReference>
<dbReference type="AlphaFoldDB" id="A0A3A9K7Y8"/>
<gene>
    <name evidence="9" type="ORF">CR203_14030</name>
</gene>
<organism evidence="9 10">
    <name type="scientific">Salipaludibacillus neizhouensis</name>
    <dbReference type="NCBI Taxonomy" id="885475"/>
    <lineage>
        <taxon>Bacteria</taxon>
        <taxon>Bacillati</taxon>
        <taxon>Bacillota</taxon>
        <taxon>Bacilli</taxon>
        <taxon>Bacillales</taxon>
        <taxon>Bacillaceae</taxon>
    </lineage>
</organism>
<evidence type="ECO:0000256" key="4">
    <source>
        <dbReference type="ARBA" id="ARBA00022692"/>
    </source>
</evidence>
<keyword evidence="5 7" id="KW-1133">Transmembrane helix</keyword>
<feature type="transmembrane region" description="Helical" evidence="7">
    <location>
        <begin position="264"/>
        <end position="283"/>
    </location>
</feature>
<dbReference type="Pfam" id="PF00528">
    <property type="entry name" value="BPD_transp_1"/>
    <property type="match status" value="1"/>
</dbReference>
<name>A0A3A9K7Y8_9BACI</name>
<feature type="transmembrane region" description="Helical" evidence="7">
    <location>
        <begin position="9"/>
        <end position="33"/>
    </location>
</feature>
<feature type="transmembrane region" description="Helical" evidence="7">
    <location>
        <begin position="103"/>
        <end position="122"/>
    </location>
</feature>
<feature type="domain" description="ABC transmembrane type-1" evidence="8">
    <location>
        <begin position="65"/>
        <end position="280"/>
    </location>
</feature>
<evidence type="ECO:0000313" key="10">
    <source>
        <dbReference type="Proteomes" id="UP000281498"/>
    </source>
</evidence>
<keyword evidence="10" id="KW-1185">Reference proteome</keyword>
<keyword evidence="2 7" id="KW-0813">Transport</keyword>